<dbReference type="InterPro" id="IPR012338">
    <property type="entry name" value="Beta-lactam/transpept-like"/>
</dbReference>
<accession>G5KGB2</accession>
<feature type="domain" description="DUF5776" evidence="3">
    <location>
        <begin position="46"/>
        <end position="109"/>
    </location>
</feature>
<keyword evidence="5" id="KW-1185">Reference proteome</keyword>
<dbReference type="PANTHER" id="PTHR35333:SF3">
    <property type="entry name" value="BETA-LACTAMASE-TYPE TRANSPEPTIDASE FOLD CONTAINING PROTEIN"/>
    <property type="match status" value="1"/>
</dbReference>
<dbReference type="GO" id="GO:0008800">
    <property type="term" value="F:beta-lactamase activity"/>
    <property type="evidence" value="ECO:0007669"/>
    <property type="project" value="InterPro"/>
</dbReference>
<evidence type="ECO:0000259" key="3">
    <source>
        <dbReference type="Pfam" id="PF19087"/>
    </source>
</evidence>
<dbReference type="SUPFAM" id="SSF56601">
    <property type="entry name" value="beta-lactamase/transpeptidase-like"/>
    <property type="match status" value="1"/>
</dbReference>
<dbReference type="RefSeq" id="WP_006739694.1">
    <property type="nucleotide sequence ID" value="NZ_AEUZ02000001.1"/>
</dbReference>
<dbReference type="Proteomes" id="UP000005388">
    <property type="component" value="Unassembled WGS sequence"/>
</dbReference>
<keyword evidence="1" id="KW-0732">Signal</keyword>
<dbReference type="AlphaFoldDB" id="G5KGB2"/>
<dbReference type="InterPro" id="IPR044081">
    <property type="entry name" value="DUF5776"/>
</dbReference>
<dbReference type="STRING" id="764291.STRUR_0007"/>
<proteinExistence type="predicted"/>
<keyword evidence="4" id="KW-0378">Hydrolase</keyword>
<sequence>MKKVLAMMLMFFFISPISVISTEKDVQFTNASQYQLSKDVVKSTSYFDIIPSNPTLSQEINAYQDVNLTMIKNQLEKDQGLKITNLMVNDNRIPVFQLSDGSFVEASRYNIYDDVVQEDISVQGTFWLNKQFTVFDSPYVTGTKKVDSQLKSYNQVTVTEKATTAHGVYFKVGNNQWISQTDLSIADNRIAKVQEMLNQKYNKSQYAISVKQLNSQAVAGINQDKVMYSASVAKLAILYYAQEQLQNGSIKKTDTYKYVDAVNHFNGDYDPSGSGKMPKKADNKEYSVEDLLKAVAQHSDNVATNMLGYYVAHQYDNQFQSEINAISGFGWDMEQRQLPASAATKMMEAIYYQNGDIVSYLSNTEFDSQRISKNINVKVAHKIGDAYDYKHDVAIIYANEPYILTVFTDKSEYDDITAIADDVYEILK</sequence>
<dbReference type="Gene3D" id="3.40.710.10">
    <property type="entry name" value="DD-peptidase/beta-lactamase superfamily"/>
    <property type="match status" value="1"/>
</dbReference>
<feature type="chain" id="PRO_5038528875" evidence="1">
    <location>
        <begin position="21"/>
        <end position="428"/>
    </location>
</feature>
<dbReference type="GO" id="GO:0030655">
    <property type="term" value="P:beta-lactam antibiotic catabolic process"/>
    <property type="evidence" value="ECO:0007669"/>
    <property type="project" value="InterPro"/>
</dbReference>
<comment type="caution">
    <text evidence="4">The sequence shown here is derived from an EMBL/GenBank/DDBJ whole genome shotgun (WGS) entry which is preliminary data.</text>
</comment>
<dbReference type="EMBL" id="AEUZ02000001">
    <property type="protein sequence ID" value="EHJ56958.1"/>
    <property type="molecule type" value="Genomic_DNA"/>
</dbReference>
<dbReference type="Pfam" id="PF19087">
    <property type="entry name" value="DUF5776"/>
    <property type="match status" value="1"/>
</dbReference>
<dbReference type="Pfam" id="PF13354">
    <property type="entry name" value="Beta-lactamase2"/>
    <property type="match status" value="1"/>
</dbReference>
<evidence type="ECO:0000313" key="4">
    <source>
        <dbReference type="EMBL" id="EHJ56958.1"/>
    </source>
</evidence>
<dbReference type="InterPro" id="IPR000871">
    <property type="entry name" value="Beta-lactam_class-A"/>
</dbReference>
<dbReference type="PANTHER" id="PTHR35333">
    <property type="entry name" value="BETA-LACTAMASE"/>
    <property type="match status" value="1"/>
</dbReference>
<feature type="signal peptide" evidence="1">
    <location>
        <begin position="1"/>
        <end position="20"/>
    </location>
</feature>
<evidence type="ECO:0000313" key="5">
    <source>
        <dbReference type="Proteomes" id="UP000005388"/>
    </source>
</evidence>
<evidence type="ECO:0000259" key="2">
    <source>
        <dbReference type="Pfam" id="PF13354"/>
    </source>
</evidence>
<protein>
    <submittedName>
        <fullName evidence="4">Serine-type D-Ala-D-Ala carboxypeptidase domain protein</fullName>
    </submittedName>
</protein>
<gene>
    <name evidence="4" type="ORF">STRUR_0007</name>
</gene>
<keyword evidence="4" id="KW-0645">Protease</keyword>
<dbReference type="GO" id="GO:0004180">
    <property type="term" value="F:carboxypeptidase activity"/>
    <property type="evidence" value="ECO:0007669"/>
    <property type="project" value="UniProtKB-KW"/>
</dbReference>
<dbReference type="eggNOG" id="COG2367">
    <property type="taxonomic scope" value="Bacteria"/>
</dbReference>
<reference evidence="4 5" key="1">
    <citation type="journal article" date="2014" name="Int. J. Syst. Evol. Microbiol.">
        <title>Phylogenomics and the dynamic genome evolution of the genus Streptococcus.</title>
        <authorList>
            <consortium name="The Broad Institute Genome Sequencing Platform"/>
            <person name="Richards V.P."/>
            <person name="Palmer S.R."/>
            <person name="Pavinski Bitar P.D."/>
            <person name="Qin X."/>
            <person name="Weinstock G.M."/>
            <person name="Highlander S.K."/>
            <person name="Town C.D."/>
            <person name="Burne R.A."/>
            <person name="Stanhope M.J."/>
        </authorList>
    </citation>
    <scope>NUCLEOTIDE SEQUENCE [LARGE SCALE GENOMIC DNA]</scope>
    <source>
        <strain evidence="4 5">2285-97</strain>
    </source>
</reference>
<keyword evidence="4" id="KW-0121">Carboxypeptidase</keyword>
<organism evidence="4 5">
    <name type="scientific">Streptococcus urinalis 2285-97</name>
    <dbReference type="NCBI Taxonomy" id="764291"/>
    <lineage>
        <taxon>Bacteria</taxon>
        <taxon>Bacillati</taxon>
        <taxon>Bacillota</taxon>
        <taxon>Bacilli</taxon>
        <taxon>Lactobacillales</taxon>
        <taxon>Streptococcaceae</taxon>
        <taxon>Streptococcus</taxon>
    </lineage>
</organism>
<dbReference type="InterPro" id="IPR045155">
    <property type="entry name" value="Beta-lactam_cat"/>
</dbReference>
<name>G5KGB2_9STRE</name>
<evidence type="ECO:0000256" key="1">
    <source>
        <dbReference type="SAM" id="SignalP"/>
    </source>
</evidence>
<dbReference type="GO" id="GO:0046677">
    <property type="term" value="P:response to antibiotic"/>
    <property type="evidence" value="ECO:0007669"/>
    <property type="project" value="InterPro"/>
</dbReference>
<feature type="domain" description="Beta-lactamase class A catalytic" evidence="2">
    <location>
        <begin position="208"/>
        <end position="408"/>
    </location>
</feature>